<accession>A0A498IJ77</accession>
<keyword evidence="6" id="KW-1185">Reference proteome</keyword>
<dbReference type="GO" id="GO:0003676">
    <property type="term" value="F:nucleic acid binding"/>
    <property type="evidence" value="ECO:0007669"/>
    <property type="project" value="InterPro"/>
</dbReference>
<dbReference type="EMBL" id="RDQH01000338">
    <property type="protein sequence ID" value="RXH82185.1"/>
    <property type="molecule type" value="Genomic_DNA"/>
</dbReference>
<keyword evidence="3" id="KW-0269">Exonuclease</keyword>
<dbReference type="GO" id="GO:0006139">
    <property type="term" value="P:nucleobase-containing compound metabolic process"/>
    <property type="evidence" value="ECO:0007669"/>
    <property type="project" value="InterPro"/>
</dbReference>
<keyword evidence="2" id="KW-0378">Hydrolase</keyword>
<organism evidence="5 6">
    <name type="scientific">Malus domestica</name>
    <name type="common">Apple</name>
    <name type="synonym">Pyrus malus</name>
    <dbReference type="NCBI Taxonomy" id="3750"/>
    <lineage>
        <taxon>Eukaryota</taxon>
        <taxon>Viridiplantae</taxon>
        <taxon>Streptophyta</taxon>
        <taxon>Embryophyta</taxon>
        <taxon>Tracheophyta</taxon>
        <taxon>Spermatophyta</taxon>
        <taxon>Magnoliopsida</taxon>
        <taxon>eudicotyledons</taxon>
        <taxon>Gunneridae</taxon>
        <taxon>Pentapetalae</taxon>
        <taxon>rosids</taxon>
        <taxon>fabids</taxon>
        <taxon>Rosales</taxon>
        <taxon>Rosaceae</taxon>
        <taxon>Amygdaloideae</taxon>
        <taxon>Maleae</taxon>
        <taxon>Malus</taxon>
    </lineage>
</organism>
<evidence type="ECO:0000313" key="6">
    <source>
        <dbReference type="Proteomes" id="UP000290289"/>
    </source>
</evidence>
<reference evidence="5 6" key="1">
    <citation type="submission" date="2018-10" db="EMBL/GenBank/DDBJ databases">
        <title>A high-quality apple genome assembly.</title>
        <authorList>
            <person name="Hu J."/>
        </authorList>
    </citation>
    <scope>NUCLEOTIDE SEQUENCE [LARGE SCALE GENOMIC DNA]</scope>
    <source>
        <strain evidence="6">cv. HFTH1</strain>
        <tissue evidence="5">Young leaf</tissue>
    </source>
</reference>
<dbReference type="Pfam" id="PF01612">
    <property type="entry name" value="DNA_pol_A_exo1"/>
    <property type="match status" value="1"/>
</dbReference>
<protein>
    <recommendedName>
        <fullName evidence="4">3'-5' exonuclease domain-containing protein</fullName>
    </recommendedName>
</protein>
<sequence>MGLEERVDRHNNKQGKVNQTSTICKHAFSDLTHITPLVFVYLLKECYFHGRSILLSITNFTVFKHDYVPFCMYFGSNVSFLLVCFQLKHVIGTCKATKKFRALQDQVYLVLRNDPQPGPATFVIQCLYVLPIFDLYCEGFSHLIISGLLHFLKKETCSGDSMEAKDLAAQLFLDIVGGSVNHEGRIIEKILEVYGVQLVNIDKVMCLNAKNNCRFDNAKAFVEQYIFGLIESQSYMTAVTLLEHFSIRQSGQSFLLRMIESSQLKAAEKWATFMGKPMLCILIREYFGRNMLKNAYDIIQKNNLRHEFPDVYHKYKESTLKKLAEKGSWEVAEARTNSNRQLLEYLVYLAMEAGYSEKVDELCDRYSLEGFLNGKVPKASLLENRYLHLNQLVIEGVVWVDEADALRTATSHFEGCKVVGLDCEWKPNYVKGSKPSKVSIMQIASEKKVFVVDLIKLFADAPDVLDDCLTRILQSPRILKLGYNFQCDMKQLAHSYGELECFKHYEMLLDVQNVFKEPSGGLSGLAKKILGVGLNKTRRNSNWEQRPLTPNQLEYAALDAAVLIQIFRHVRNHSQTAEGGKLEWKSCIVSHMDNKKAKKGSRKGSSEAETM</sequence>
<dbReference type="CDD" id="cd06146">
    <property type="entry name" value="mut-7_like_exo"/>
    <property type="match status" value="1"/>
</dbReference>
<comment type="caution">
    <text evidence="5">The sequence shown here is derived from an EMBL/GenBank/DDBJ whole genome shotgun (WGS) entry which is preliminary data.</text>
</comment>
<keyword evidence="1" id="KW-0540">Nuclease</keyword>
<dbReference type="PANTHER" id="PTHR47765">
    <property type="entry name" value="3'-5' EXONUCLEASE DOMAIN-CONTAINING PROTEIN"/>
    <property type="match status" value="1"/>
</dbReference>
<name>A0A498IJ77_MALDO</name>
<gene>
    <name evidence="5" type="ORF">DVH24_036526</name>
</gene>
<dbReference type="AlphaFoldDB" id="A0A498IJ77"/>
<dbReference type="GO" id="GO:0008408">
    <property type="term" value="F:3'-5' exonuclease activity"/>
    <property type="evidence" value="ECO:0007669"/>
    <property type="project" value="InterPro"/>
</dbReference>
<evidence type="ECO:0000256" key="1">
    <source>
        <dbReference type="ARBA" id="ARBA00022722"/>
    </source>
</evidence>
<dbReference type="InterPro" id="IPR037432">
    <property type="entry name" value="Mut-7_DEDDy_dom"/>
</dbReference>
<evidence type="ECO:0000256" key="2">
    <source>
        <dbReference type="ARBA" id="ARBA00022801"/>
    </source>
</evidence>
<dbReference type="STRING" id="3750.A0A498IJ77"/>
<evidence type="ECO:0000259" key="4">
    <source>
        <dbReference type="SMART" id="SM00474"/>
    </source>
</evidence>
<dbReference type="SUPFAM" id="SSF53098">
    <property type="entry name" value="Ribonuclease H-like"/>
    <property type="match status" value="1"/>
</dbReference>
<dbReference type="InterPro" id="IPR002562">
    <property type="entry name" value="3'-5'_exonuclease_dom"/>
</dbReference>
<dbReference type="Gene3D" id="3.30.420.10">
    <property type="entry name" value="Ribonuclease H-like superfamily/Ribonuclease H"/>
    <property type="match status" value="1"/>
</dbReference>
<dbReference type="Proteomes" id="UP000290289">
    <property type="component" value="Chromosome 12"/>
</dbReference>
<evidence type="ECO:0000256" key="3">
    <source>
        <dbReference type="ARBA" id="ARBA00022839"/>
    </source>
</evidence>
<dbReference type="InterPro" id="IPR036397">
    <property type="entry name" value="RNaseH_sf"/>
</dbReference>
<dbReference type="PANTHER" id="PTHR47765:SF2">
    <property type="entry name" value="EXONUCLEASE MUT-7 HOMOLOG"/>
    <property type="match status" value="1"/>
</dbReference>
<dbReference type="SMART" id="SM00474">
    <property type="entry name" value="35EXOc"/>
    <property type="match status" value="1"/>
</dbReference>
<evidence type="ECO:0000313" key="5">
    <source>
        <dbReference type="EMBL" id="RXH82185.1"/>
    </source>
</evidence>
<proteinExistence type="predicted"/>
<dbReference type="InterPro" id="IPR012337">
    <property type="entry name" value="RNaseH-like_sf"/>
</dbReference>
<dbReference type="InterPro" id="IPR052408">
    <property type="entry name" value="Exonuclease_MUT-7-like"/>
</dbReference>
<feature type="domain" description="3'-5' exonuclease" evidence="4">
    <location>
        <begin position="397"/>
        <end position="575"/>
    </location>
</feature>